<protein>
    <submittedName>
        <fullName evidence="2">Uncharacterized protein</fullName>
    </submittedName>
</protein>
<evidence type="ECO:0000313" key="2">
    <source>
        <dbReference type="EMBL" id="JAD76163.1"/>
    </source>
</evidence>
<evidence type="ECO:0000256" key="1">
    <source>
        <dbReference type="SAM" id="MobiDB-lite"/>
    </source>
</evidence>
<feature type="compositionally biased region" description="Polar residues" evidence="1">
    <location>
        <begin position="1"/>
        <end position="24"/>
    </location>
</feature>
<feature type="region of interest" description="Disordered" evidence="1">
    <location>
        <begin position="1"/>
        <end position="29"/>
    </location>
</feature>
<proteinExistence type="predicted"/>
<sequence length="62" mass="6948">MDGNAHQTTPPNTLHEQPQNVTPKNSKHKCVERRWENAVAKPQLLEWPPAEPGWHGHGGVHA</sequence>
<accession>A0A0A9CP10</accession>
<reference evidence="2" key="2">
    <citation type="journal article" date="2015" name="Data Brief">
        <title>Shoot transcriptome of the giant reed, Arundo donax.</title>
        <authorList>
            <person name="Barrero R.A."/>
            <person name="Guerrero F.D."/>
            <person name="Moolhuijzen P."/>
            <person name="Goolsby J.A."/>
            <person name="Tidwell J."/>
            <person name="Bellgard S.E."/>
            <person name="Bellgard M.I."/>
        </authorList>
    </citation>
    <scope>NUCLEOTIDE SEQUENCE</scope>
    <source>
        <tissue evidence="2">Shoot tissue taken approximately 20 cm above the soil surface</tissue>
    </source>
</reference>
<reference evidence="2" key="1">
    <citation type="submission" date="2014-09" db="EMBL/GenBank/DDBJ databases">
        <authorList>
            <person name="Magalhaes I.L.F."/>
            <person name="Oliveira U."/>
            <person name="Santos F.R."/>
            <person name="Vidigal T.H.D.A."/>
            <person name="Brescovit A.D."/>
            <person name="Santos A.J."/>
        </authorList>
    </citation>
    <scope>NUCLEOTIDE SEQUENCE</scope>
    <source>
        <tissue evidence="2">Shoot tissue taken approximately 20 cm above the soil surface</tissue>
    </source>
</reference>
<name>A0A0A9CP10_ARUDO</name>
<organism evidence="2">
    <name type="scientific">Arundo donax</name>
    <name type="common">Giant reed</name>
    <name type="synonym">Donax arundinaceus</name>
    <dbReference type="NCBI Taxonomy" id="35708"/>
    <lineage>
        <taxon>Eukaryota</taxon>
        <taxon>Viridiplantae</taxon>
        <taxon>Streptophyta</taxon>
        <taxon>Embryophyta</taxon>
        <taxon>Tracheophyta</taxon>
        <taxon>Spermatophyta</taxon>
        <taxon>Magnoliopsida</taxon>
        <taxon>Liliopsida</taxon>
        <taxon>Poales</taxon>
        <taxon>Poaceae</taxon>
        <taxon>PACMAD clade</taxon>
        <taxon>Arundinoideae</taxon>
        <taxon>Arundineae</taxon>
        <taxon>Arundo</taxon>
    </lineage>
</organism>
<dbReference type="AlphaFoldDB" id="A0A0A9CP10"/>
<dbReference type="EMBL" id="GBRH01221732">
    <property type="protein sequence ID" value="JAD76163.1"/>
    <property type="molecule type" value="Transcribed_RNA"/>
</dbReference>